<evidence type="ECO:0000256" key="8">
    <source>
        <dbReference type="HAMAP-Rule" id="MF_01818"/>
    </source>
</evidence>
<evidence type="ECO:0000256" key="3">
    <source>
        <dbReference type="ARBA" id="ARBA00022722"/>
    </source>
</evidence>
<keyword evidence="5 8" id="KW-0255">Endonuclease</keyword>
<feature type="binding site" evidence="8">
    <location>
        <position position="62"/>
    </location>
    <ligand>
        <name>Zn(2+)</name>
        <dbReference type="ChEBI" id="CHEBI:29105"/>
        <label>1</label>
        <note>catalytic</note>
    </ligand>
</feature>
<name>A0ABY8MKC1_9SPIO</name>
<dbReference type="InterPro" id="IPR036866">
    <property type="entry name" value="RibonucZ/Hydroxyglut_hydro"/>
</dbReference>
<dbReference type="Pfam" id="PF12706">
    <property type="entry name" value="Lactamase_B_2"/>
    <property type="match status" value="1"/>
</dbReference>
<reference evidence="10 11" key="1">
    <citation type="submission" date="2023-04" db="EMBL/GenBank/DDBJ databases">
        <title>Spirochaete genome identified in red abalone sample constitutes a novel genus.</title>
        <authorList>
            <person name="Sharma S.P."/>
            <person name="Purcell C.M."/>
            <person name="Hyde J.R."/>
            <person name="Severin A.J."/>
        </authorList>
    </citation>
    <scope>NUCLEOTIDE SEQUENCE [LARGE SCALE GENOMIC DNA]</scope>
    <source>
        <strain evidence="10 11">SP-2023</strain>
    </source>
</reference>
<feature type="binding site" evidence="8">
    <location>
        <position position="214"/>
    </location>
    <ligand>
        <name>Zn(2+)</name>
        <dbReference type="ChEBI" id="CHEBI:29105"/>
        <label>1</label>
        <note>catalytic</note>
    </ligand>
</feature>
<feature type="binding site" evidence="8">
    <location>
        <position position="214"/>
    </location>
    <ligand>
        <name>Zn(2+)</name>
        <dbReference type="ChEBI" id="CHEBI:29105"/>
        <label>2</label>
        <note>catalytic</note>
    </ligand>
</feature>
<keyword evidence="7 8" id="KW-0862">Zinc</keyword>
<gene>
    <name evidence="8" type="primary">rnz</name>
    <name evidence="10" type="ORF">P0082_03550</name>
</gene>
<dbReference type="InterPro" id="IPR013471">
    <property type="entry name" value="RNase_Z/BN"/>
</dbReference>
<dbReference type="PANTHER" id="PTHR46018:SF2">
    <property type="entry name" value="ZINC PHOSPHODIESTERASE ELAC PROTEIN 1"/>
    <property type="match status" value="1"/>
</dbReference>
<evidence type="ECO:0000256" key="1">
    <source>
        <dbReference type="ARBA" id="ARBA00011738"/>
    </source>
</evidence>
<keyword evidence="6 8" id="KW-0378">Hydrolase</keyword>
<feature type="active site" description="Proton acceptor" evidence="8">
    <location>
        <position position="66"/>
    </location>
</feature>
<sequence>MLLEIFIIGCGGTQPLPRRHLSSIMVRRNGQSFLFDCGEGTQISLKRQGLRWKNISHMFISHIHADHVTGIPGLMMLSSQVERVEPLHIVAPKGVCDFISGICKSLNIYINYPFRLRHIEFRQESQVLYEDDELKISCFPLVHSQPTVGFLVEEKMRPGIFVPERAAALAVPRGPLWGALQRGQTVQNERGETVRPEDVLGEPRPGARLAFMTDTLYHEKAAEYVQDVDLLICEGMFARDLTENAHEKKHMTAPEAALIAKTAGVQQLALTHFSPRYLDRELKTLLSEAQEIFPETILCRDGLHWTLQATEGSAPGDNSPK</sequence>
<comment type="function">
    <text evidence="8">Zinc phosphodiesterase, which displays some tRNA 3'-processing endonuclease activity. Probably involved in tRNA maturation, by removing a 3'-trailer from precursor tRNA.</text>
</comment>
<evidence type="ECO:0000256" key="2">
    <source>
        <dbReference type="ARBA" id="ARBA00022694"/>
    </source>
</evidence>
<evidence type="ECO:0000256" key="7">
    <source>
        <dbReference type="ARBA" id="ARBA00022833"/>
    </source>
</evidence>
<keyword evidence="11" id="KW-1185">Reference proteome</keyword>
<dbReference type="RefSeq" id="WP_326928642.1">
    <property type="nucleotide sequence ID" value="NZ_CP123443.1"/>
</dbReference>
<feature type="binding site" evidence="8">
    <location>
        <position position="64"/>
    </location>
    <ligand>
        <name>Zn(2+)</name>
        <dbReference type="ChEBI" id="CHEBI:29105"/>
        <label>1</label>
        <note>catalytic</note>
    </ligand>
</feature>
<dbReference type="Proteomes" id="UP001228690">
    <property type="component" value="Chromosome"/>
</dbReference>
<feature type="domain" description="Metallo-beta-lactamase" evidence="9">
    <location>
        <begin position="204"/>
        <end position="273"/>
    </location>
</feature>
<dbReference type="Gene3D" id="3.60.15.10">
    <property type="entry name" value="Ribonuclease Z/Hydroxyacylglutathione hydrolase-like"/>
    <property type="match status" value="1"/>
</dbReference>
<feature type="binding site" evidence="8">
    <location>
        <position position="66"/>
    </location>
    <ligand>
        <name>Zn(2+)</name>
        <dbReference type="ChEBI" id="CHEBI:29105"/>
        <label>2</label>
        <note>catalytic</note>
    </ligand>
</feature>
<comment type="cofactor">
    <cofactor evidence="8">
        <name>Zn(2+)</name>
        <dbReference type="ChEBI" id="CHEBI:29105"/>
    </cofactor>
    <text evidence="8">Binds 2 Zn(2+) ions.</text>
</comment>
<accession>A0ABY8MKC1</accession>
<evidence type="ECO:0000256" key="4">
    <source>
        <dbReference type="ARBA" id="ARBA00022723"/>
    </source>
</evidence>
<keyword evidence="4 8" id="KW-0479">Metal-binding</keyword>
<dbReference type="GO" id="GO:0042781">
    <property type="term" value="F:3'-tRNA processing endoribonuclease activity"/>
    <property type="evidence" value="ECO:0007669"/>
    <property type="project" value="UniProtKB-EC"/>
</dbReference>
<evidence type="ECO:0000259" key="9">
    <source>
        <dbReference type="Pfam" id="PF12706"/>
    </source>
</evidence>
<dbReference type="NCBIfam" id="TIGR02651">
    <property type="entry name" value="RNase_Z"/>
    <property type="match status" value="1"/>
</dbReference>
<protein>
    <recommendedName>
        <fullName evidence="8">Ribonuclease Z</fullName>
        <shortName evidence="8">RNase Z</shortName>
        <ecNumber evidence="8">3.1.26.11</ecNumber>
    </recommendedName>
    <alternativeName>
        <fullName evidence="8">tRNA 3 endonuclease</fullName>
    </alternativeName>
    <alternativeName>
        <fullName evidence="8">tRNase Z</fullName>
    </alternativeName>
</protein>
<dbReference type="NCBIfam" id="NF000801">
    <property type="entry name" value="PRK00055.1-3"/>
    <property type="match status" value="1"/>
</dbReference>
<evidence type="ECO:0000256" key="5">
    <source>
        <dbReference type="ARBA" id="ARBA00022759"/>
    </source>
</evidence>
<feature type="binding site" evidence="8">
    <location>
        <position position="143"/>
    </location>
    <ligand>
        <name>Zn(2+)</name>
        <dbReference type="ChEBI" id="CHEBI:29105"/>
        <label>1</label>
        <note>catalytic</note>
    </ligand>
</feature>
<comment type="catalytic activity">
    <reaction evidence="8">
        <text>Endonucleolytic cleavage of RNA, removing extra 3' nucleotides from tRNA precursor, generating 3' termini of tRNAs. A 3'-hydroxy group is left at the tRNA terminus and a 5'-phosphoryl group is left at the trailer molecule.</text>
        <dbReference type="EC" id="3.1.26.11"/>
    </reaction>
</comment>
<comment type="subunit">
    <text evidence="1 8">Homodimer.</text>
</comment>
<comment type="similarity">
    <text evidence="8">Belongs to the RNase Z family.</text>
</comment>
<organism evidence="10 11">
    <name type="scientific">Candidatus Haliotispira prima</name>
    <dbReference type="NCBI Taxonomy" id="3034016"/>
    <lineage>
        <taxon>Bacteria</taxon>
        <taxon>Pseudomonadati</taxon>
        <taxon>Spirochaetota</taxon>
        <taxon>Spirochaetia</taxon>
        <taxon>Spirochaetales</taxon>
        <taxon>Spirochaetaceae</taxon>
        <taxon>Candidatus Haliotispira</taxon>
    </lineage>
</organism>
<feature type="binding site" evidence="8">
    <location>
        <position position="67"/>
    </location>
    <ligand>
        <name>Zn(2+)</name>
        <dbReference type="ChEBI" id="CHEBI:29105"/>
        <label>2</label>
        <note>catalytic</note>
    </ligand>
</feature>
<evidence type="ECO:0000313" key="10">
    <source>
        <dbReference type="EMBL" id="WGK70432.1"/>
    </source>
</evidence>
<dbReference type="InterPro" id="IPR001279">
    <property type="entry name" value="Metallo-B-lactamas"/>
</dbReference>
<dbReference type="HAMAP" id="MF_01818">
    <property type="entry name" value="RNase_Z_BN"/>
    <property type="match status" value="1"/>
</dbReference>
<evidence type="ECO:0000256" key="6">
    <source>
        <dbReference type="ARBA" id="ARBA00022801"/>
    </source>
</evidence>
<dbReference type="SUPFAM" id="SSF56281">
    <property type="entry name" value="Metallo-hydrolase/oxidoreductase"/>
    <property type="match status" value="1"/>
</dbReference>
<dbReference type="CDD" id="cd07717">
    <property type="entry name" value="RNaseZ_ZiPD-like_MBL-fold"/>
    <property type="match status" value="1"/>
</dbReference>
<dbReference type="PANTHER" id="PTHR46018">
    <property type="entry name" value="ZINC PHOSPHODIESTERASE ELAC PROTEIN 1"/>
    <property type="match status" value="1"/>
</dbReference>
<dbReference type="Pfam" id="PF23023">
    <property type="entry name" value="Anti-Pycsar_Apyc1"/>
    <property type="match status" value="1"/>
</dbReference>
<evidence type="ECO:0000313" key="11">
    <source>
        <dbReference type="Proteomes" id="UP001228690"/>
    </source>
</evidence>
<dbReference type="EMBL" id="CP123443">
    <property type="protein sequence ID" value="WGK70432.1"/>
    <property type="molecule type" value="Genomic_DNA"/>
</dbReference>
<proteinExistence type="inferred from homology"/>
<dbReference type="EC" id="3.1.26.11" evidence="8"/>
<feature type="binding site" evidence="8">
    <location>
        <position position="272"/>
    </location>
    <ligand>
        <name>Zn(2+)</name>
        <dbReference type="ChEBI" id="CHEBI:29105"/>
        <label>2</label>
        <note>catalytic</note>
    </ligand>
</feature>
<keyword evidence="2 8" id="KW-0819">tRNA processing</keyword>
<keyword evidence="3 8" id="KW-0540">Nuclease</keyword>